<evidence type="ECO:0000313" key="2">
    <source>
        <dbReference type="EMBL" id="AFM28202.1"/>
    </source>
</evidence>
<evidence type="ECO:0000259" key="1">
    <source>
        <dbReference type="Pfam" id="PF10668"/>
    </source>
</evidence>
<feature type="domain" description="PBSX phage terminase small subunit-like N-terminal" evidence="1">
    <location>
        <begin position="5"/>
        <end position="58"/>
    </location>
</feature>
<name>I4CF61_DESTA</name>
<sequence>MRKNDARKAAERTFLEDRGRITNKEIAKKLGIHPATIARWKRLDEWDMKLVKSLNKSSEDDVKADDLYAVDIRHIALLNERIDMYLRKKELLPSEILSLAEAKYHLMMCMEMVNEQLRYPFPDDFDEETDF</sequence>
<dbReference type="eggNOG" id="COG5484">
    <property type="taxonomic scope" value="Bacteria"/>
</dbReference>
<dbReference type="AlphaFoldDB" id="I4CF61"/>
<protein>
    <recommendedName>
        <fullName evidence="1">PBSX phage terminase small subunit-like N-terminal domain-containing protein</fullName>
    </recommendedName>
</protein>
<dbReference type="Gene3D" id="1.10.10.60">
    <property type="entry name" value="Homeodomain-like"/>
    <property type="match status" value="1"/>
</dbReference>
<dbReference type="STRING" id="706587.Desti_5622"/>
<organism evidence="2 3">
    <name type="scientific">Desulfomonile tiedjei (strain ATCC 49306 / DSM 6799 / DCB-1)</name>
    <dbReference type="NCBI Taxonomy" id="706587"/>
    <lineage>
        <taxon>Bacteria</taxon>
        <taxon>Pseudomonadati</taxon>
        <taxon>Thermodesulfobacteriota</taxon>
        <taxon>Desulfomonilia</taxon>
        <taxon>Desulfomonilales</taxon>
        <taxon>Desulfomonilaceae</taxon>
        <taxon>Desulfomonile</taxon>
    </lineage>
</organism>
<dbReference type="KEGG" id="dti:Desti_5622"/>
<dbReference type="Pfam" id="PF10668">
    <property type="entry name" value="Phage_terminase"/>
    <property type="match status" value="1"/>
</dbReference>
<dbReference type="Proteomes" id="UP000006055">
    <property type="component" value="Chromosome"/>
</dbReference>
<evidence type="ECO:0000313" key="3">
    <source>
        <dbReference type="Proteomes" id="UP000006055"/>
    </source>
</evidence>
<dbReference type="InterPro" id="IPR018925">
    <property type="entry name" value="XtmA-like_N"/>
</dbReference>
<dbReference type="OrthoDB" id="9800326at2"/>
<dbReference type="HOGENOM" id="CLU_1924213_0_0_7"/>
<gene>
    <name evidence="2" type="ordered locus">Desti_5622</name>
</gene>
<proteinExistence type="predicted"/>
<dbReference type="EMBL" id="CP003360">
    <property type="protein sequence ID" value="AFM28202.1"/>
    <property type="molecule type" value="Genomic_DNA"/>
</dbReference>
<reference evidence="3" key="1">
    <citation type="submission" date="2012-06" db="EMBL/GenBank/DDBJ databases">
        <title>Complete sequence of chromosome of Desulfomonile tiedjei DSM 6799.</title>
        <authorList>
            <person name="Lucas S."/>
            <person name="Copeland A."/>
            <person name="Lapidus A."/>
            <person name="Glavina del Rio T."/>
            <person name="Dalin E."/>
            <person name="Tice H."/>
            <person name="Bruce D."/>
            <person name="Goodwin L."/>
            <person name="Pitluck S."/>
            <person name="Peters L."/>
            <person name="Ovchinnikova G."/>
            <person name="Zeytun A."/>
            <person name="Lu M."/>
            <person name="Kyrpides N."/>
            <person name="Mavromatis K."/>
            <person name="Ivanova N."/>
            <person name="Brettin T."/>
            <person name="Detter J.C."/>
            <person name="Han C."/>
            <person name="Larimer F."/>
            <person name="Land M."/>
            <person name="Hauser L."/>
            <person name="Markowitz V."/>
            <person name="Cheng J.-F."/>
            <person name="Hugenholtz P."/>
            <person name="Woyke T."/>
            <person name="Wu D."/>
            <person name="Spring S."/>
            <person name="Schroeder M."/>
            <person name="Brambilla E."/>
            <person name="Klenk H.-P."/>
            <person name="Eisen J.A."/>
        </authorList>
    </citation>
    <scope>NUCLEOTIDE SEQUENCE [LARGE SCALE GENOMIC DNA]</scope>
    <source>
        <strain evidence="3">ATCC 49306 / DSM 6799 / DCB-1</strain>
    </source>
</reference>
<accession>I4CF61</accession>
<keyword evidence="3" id="KW-1185">Reference proteome</keyword>
<dbReference type="RefSeq" id="WP_014813279.1">
    <property type="nucleotide sequence ID" value="NC_018025.1"/>
</dbReference>